<dbReference type="InterPro" id="IPR001251">
    <property type="entry name" value="CRAL-TRIO_dom"/>
</dbReference>
<dbReference type="OrthoDB" id="2036at2759"/>
<evidence type="ECO:0000313" key="3">
    <source>
        <dbReference type="EMBL" id="KAF6000567.1"/>
    </source>
</evidence>
<dbReference type="InterPro" id="IPR036865">
    <property type="entry name" value="CRAL-TRIO_dom_sf"/>
</dbReference>
<feature type="domain" description="CRAL-TRIO" evidence="2">
    <location>
        <begin position="167"/>
        <end position="343"/>
    </location>
</feature>
<dbReference type="Pfam" id="PF00650">
    <property type="entry name" value="CRAL_TRIO"/>
    <property type="match status" value="1"/>
</dbReference>
<dbReference type="Gene3D" id="3.40.525.10">
    <property type="entry name" value="CRAL-TRIO lipid binding domain"/>
    <property type="match status" value="1"/>
</dbReference>
<dbReference type="SUPFAM" id="SSF46938">
    <property type="entry name" value="CRAL/TRIO N-terminal domain"/>
    <property type="match status" value="1"/>
</dbReference>
<keyword evidence="4" id="KW-1185">Reference proteome</keyword>
<dbReference type="Proteomes" id="UP000530660">
    <property type="component" value="Unassembled WGS sequence"/>
</dbReference>
<dbReference type="PROSITE" id="PS50191">
    <property type="entry name" value="CRAL_TRIO"/>
    <property type="match status" value="1"/>
</dbReference>
<dbReference type="AlphaFoldDB" id="A0A7J7IDE1"/>
<dbReference type="InterPro" id="IPR011074">
    <property type="entry name" value="CRAL/TRIO_N_dom"/>
</dbReference>
<dbReference type="SMART" id="SM01100">
    <property type="entry name" value="CRAL_TRIO_N"/>
    <property type="match status" value="1"/>
</dbReference>
<accession>A0A7J7IDE1</accession>
<proteinExistence type="predicted"/>
<organism evidence="3 4">
    <name type="scientific">Cyanidiococcus yangmingshanensis</name>
    <dbReference type="NCBI Taxonomy" id="2690220"/>
    <lineage>
        <taxon>Eukaryota</taxon>
        <taxon>Rhodophyta</taxon>
        <taxon>Bangiophyceae</taxon>
        <taxon>Cyanidiales</taxon>
        <taxon>Cyanidiaceae</taxon>
        <taxon>Cyanidiococcus</taxon>
    </lineage>
</organism>
<dbReference type="EMBL" id="VWRR01000019">
    <property type="protein sequence ID" value="KAF6000567.1"/>
    <property type="molecule type" value="Genomic_DNA"/>
</dbReference>
<dbReference type="SMART" id="SM00516">
    <property type="entry name" value="SEC14"/>
    <property type="match status" value="1"/>
</dbReference>
<evidence type="ECO:0000313" key="4">
    <source>
        <dbReference type="Proteomes" id="UP000530660"/>
    </source>
</evidence>
<gene>
    <name evidence="3" type="ORF">F1559_002006</name>
</gene>
<reference evidence="3 4" key="1">
    <citation type="journal article" date="2020" name="J. Phycol.">
        <title>Comparative genome analysis reveals Cyanidiococcus gen. nov., a new extremophilic red algal genus sister to Cyanidioschyzon (Cyanidioschyzonaceae, Rhodophyta).</title>
        <authorList>
            <person name="Liu S.-L."/>
            <person name="Chiang Y.-R."/>
            <person name="Yoon H.S."/>
            <person name="Fu H.-Y."/>
        </authorList>
    </citation>
    <scope>NUCLEOTIDE SEQUENCE [LARGE SCALE GENOMIC DNA]</scope>
    <source>
        <strain evidence="3 4">THAL066</strain>
    </source>
</reference>
<dbReference type="Pfam" id="PF03765">
    <property type="entry name" value="CRAL_TRIO_N"/>
    <property type="match status" value="1"/>
</dbReference>
<feature type="region of interest" description="Disordered" evidence="1">
    <location>
        <begin position="80"/>
        <end position="103"/>
    </location>
</feature>
<dbReference type="CDD" id="cd00170">
    <property type="entry name" value="SEC14"/>
    <property type="match status" value="1"/>
</dbReference>
<feature type="compositionally biased region" description="Basic and acidic residues" evidence="1">
    <location>
        <begin position="81"/>
        <end position="96"/>
    </location>
</feature>
<dbReference type="InterPro" id="IPR036273">
    <property type="entry name" value="CRAL/TRIO_N_dom_sf"/>
</dbReference>
<dbReference type="Gene3D" id="1.10.8.20">
    <property type="entry name" value="N-terminal domain of phosphatidylinositol transfer protein sec14p"/>
    <property type="match status" value="1"/>
</dbReference>
<dbReference type="PANTHER" id="PTHR46277:SF3">
    <property type="entry name" value="BINDING PROTEIN, PUTATIVE-RELATED"/>
    <property type="match status" value="1"/>
</dbReference>
<sequence length="343" mass="39537">MTGEERQEPSYKRFLGKLNFIGKPACREKESVTHSDHAPNDPILNPRTGYLGCLTNEQAKVLKAFQKRLAAEGLLPSTGLQERRKRDLNGSEDHKITTSHSWQDGEEACGHEDALQAYLARSPENTQRVLLQYLRARDFNIDKAHALFCSTLQWRKQVRVCCIPLDANEHPAATFPFSLVPGARNHYGHRLVLGKMVRFEKQNVDREAFRAAVISFLERCCYGDLASTTDTSVEKASPWPHSTERFTVVFDLGDGFDVFHNTDLACYSDMITLIQSHYPERLGKVYIIHYSRYIHVFYRLLSPFIEEKTRAKIHWIPQTEIEQEFRRDFPIEHLPKFLGGQLE</sequence>
<comment type="caution">
    <text evidence="3">The sequence shown here is derived from an EMBL/GenBank/DDBJ whole genome shotgun (WGS) entry which is preliminary data.</text>
</comment>
<evidence type="ECO:0000256" key="1">
    <source>
        <dbReference type="SAM" id="MobiDB-lite"/>
    </source>
</evidence>
<dbReference type="SUPFAM" id="SSF52087">
    <property type="entry name" value="CRAL/TRIO domain"/>
    <property type="match status" value="1"/>
</dbReference>
<evidence type="ECO:0000259" key="2">
    <source>
        <dbReference type="PROSITE" id="PS50191"/>
    </source>
</evidence>
<name>A0A7J7IDE1_9RHOD</name>
<protein>
    <recommendedName>
        <fullName evidence="2">CRAL-TRIO domain-containing protein</fullName>
    </recommendedName>
</protein>
<dbReference type="PANTHER" id="PTHR46277">
    <property type="entry name" value="OS03G0850700 PROTEIN"/>
    <property type="match status" value="1"/>
</dbReference>